<accession>A0A914N723</accession>
<feature type="region of interest" description="Disordered" evidence="1">
    <location>
        <begin position="93"/>
        <end position="139"/>
    </location>
</feature>
<sequence length="152" mass="17582">MFPDKQFLEISKQIESKMDPIEMNILQEPLLRNAKLFAQRTAMMFGQLQSEPITAFNKESQLEESYSSLVDLIPRVQDVQRLSQIPRLSKFRDSTNQWKGGEENKNLSITKQQKRQSSKSPQRLEGIKGQQQSSTSSFSSLYDKISTSWFKT</sequence>
<name>A0A914N723_MELIC</name>
<protein>
    <submittedName>
        <fullName evidence="3">Uncharacterized protein</fullName>
    </submittedName>
</protein>
<reference evidence="3" key="1">
    <citation type="submission" date="2022-11" db="UniProtKB">
        <authorList>
            <consortium name="WormBaseParasite"/>
        </authorList>
    </citation>
    <scope>IDENTIFICATION</scope>
</reference>
<feature type="compositionally biased region" description="Low complexity" evidence="1">
    <location>
        <begin position="130"/>
        <end position="139"/>
    </location>
</feature>
<keyword evidence="2" id="KW-1185">Reference proteome</keyword>
<dbReference type="Proteomes" id="UP000887563">
    <property type="component" value="Unplaced"/>
</dbReference>
<evidence type="ECO:0000313" key="2">
    <source>
        <dbReference type="Proteomes" id="UP000887563"/>
    </source>
</evidence>
<evidence type="ECO:0000313" key="3">
    <source>
        <dbReference type="WBParaSite" id="Minc3s03321g33508"/>
    </source>
</evidence>
<dbReference type="AlphaFoldDB" id="A0A914N723"/>
<proteinExistence type="predicted"/>
<dbReference type="WBParaSite" id="Minc3s03321g33508">
    <property type="protein sequence ID" value="Minc3s03321g33508"/>
    <property type="gene ID" value="Minc3s03321g33508"/>
</dbReference>
<organism evidence="2 3">
    <name type="scientific">Meloidogyne incognita</name>
    <name type="common">Southern root-knot nematode worm</name>
    <name type="synonym">Oxyuris incognita</name>
    <dbReference type="NCBI Taxonomy" id="6306"/>
    <lineage>
        <taxon>Eukaryota</taxon>
        <taxon>Metazoa</taxon>
        <taxon>Ecdysozoa</taxon>
        <taxon>Nematoda</taxon>
        <taxon>Chromadorea</taxon>
        <taxon>Rhabditida</taxon>
        <taxon>Tylenchina</taxon>
        <taxon>Tylenchomorpha</taxon>
        <taxon>Tylenchoidea</taxon>
        <taxon>Meloidogynidae</taxon>
        <taxon>Meloidogyninae</taxon>
        <taxon>Meloidogyne</taxon>
        <taxon>Meloidogyne incognita group</taxon>
    </lineage>
</organism>
<evidence type="ECO:0000256" key="1">
    <source>
        <dbReference type="SAM" id="MobiDB-lite"/>
    </source>
</evidence>